<dbReference type="EMBL" id="BPQH01000004">
    <property type="protein sequence ID" value="GJD48829.1"/>
    <property type="molecule type" value="Genomic_DNA"/>
</dbReference>
<evidence type="ECO:0000313" key="2">
    <source>
        <dbReference type="EMBL" id="GJD48829.1"/>
    </source>
</evidence>
<gene>
    <name evidence="2" type="ORF">OPKNFCMD_1555</name>
</gene>
<name>A0ABQ4QVW9_9HYPH</name>
<sequence>MAYPIETAGCIGPVMADRLRDLGIATTDALLARARDPAARRDLAAATGMDAGLVLRCAHRCDLFRVHGISRVMAEFLEAAGVATVADLAARAPGRLAAALGRINRDGASGLVTPGERVVAGSIARAADLRVAVLHHPAPACA</sequence>
<dbReference type="Pfam" id="PF14229">
    <property type="entry name" value="DUF4332"/>
    <property type="match status" value="1"/>
</dbReference>
<proteinExistence type="predicted"/>
<dbReference type="RefSeq" id="WP_128560125.1">
    <property type="nucleotide sequence ID" value="NZ_BPQH01000004.1"/>
</dbReference>
<feature type="domain" description="DUF4332" evidence="1">
    <location>
        <begin position="10"/>
        <end position="128"/>
    </location>
</feature>
<evidence type="ECO:0000313" key="3">
    <source>
        <dbReference type="Proteomes" id="UP001055167"/>
    </source>
</evidence>
<dbReference type="Gene3D" id="1.10.150.20">
    <property type="entry name" value="5' to 3' exonuclease, C-terminal subdomain"/>
    <property type="match status" value="2"/>
</dbReference>
<reference evidence="2" key="1">
    <citation type="journal article" date="2021" name="Front. Microbiol.">
        <title>Comprehensive Comparative Genomics and Phenotyping of Methylobacterium Species.</title>
        <authorList>
            <person name="Alessa O."/>
            <person name="Ogura Y."/>
            <person name="Fujitani Y."/>
            <person name="Takami H."/>
            <person name="Hayashi T."/>
            <person name="Sahin N."/>
            <person name="Tani A."/>
        </authorList>
    </citation>
    <scope>NUCLEOTIDE SEQUENCE</scope>
    <source>
        <strain evidence="2">KCTC 52305</strain>
    </source>
</reference>
<evidence type="ECO:0000259" key="1">
    <source>
        <dbReference type="Pfam" id="PF14229"/>
    </source>
</evidence>
<dbReference type="InterPro" id="IPR025567">
    <property type="entry name" value="DUF4332"/>
</dbReference>
<keyword evidence="3" id="KW-1185">Reference proteome</keyword>
<accession>A0ABQ4QVW9</accession>
<dbReference type="Proteomes" id="UP001055167">
    <property type="component" value="Unassembled WGS sequence"/>
</dbReference>
<protein>
    <recommendedName>
        <fullName evidence="1">DUF4332 domain-containing protein</fullName>
    </recommendedName>
</protein>
<reference evidence="2" key="2">
    <citation type="submission" date="2021-08" db="EMBL/GenBank/DDBJ databases">
        <authorList>
            <person name="Tani A."/>
            <person name="Ola A."/>
            <person name="Ogura Y."/>
            <person name="Katsura K."/>
            <person name="Hayashi T."/>
        </authorList>
    </citation>
    <scope>NUCLEOTIDE SEQUENCE</scope>
    <source>
        <strain evidence="2">KCTC 52305</strain>
    </source>
</reference>
<organism evidence="2 3">
    <name type="scientific">Methylobacterium crusticola</name>
    <dbReference type="NCBI Taxonomy" id="1697972"/>
    <lineage>
        <taxon>Bacteria</taxon>
        <taxon>Pseudomonadati</taxon>
        <taxon>Pseudomonadota</taxon>
        <taxon>Alphaproteobacteria</taxon>
        <taxon>Hyphomicrobiales</taxon>
        <taxon>Methylobacteriaceae</taxon>
        <taxon>Methylobacterium</taxon>
    </lineage>
</organism>
<comment type="caution">
    <text evidence="2">The sequence shown here is derived from an EMBL/GenBank/DDBJ whole genome shotgun (WGS) entry which is preliminary data.</text>
</comment>